<evidence type="ECO:0000256" key="2">
    <source>
        <dbReference type="ARBA" id="ARBA00012759"/>
    </source>
</evidence>
<evidence type="ECO:0000256" key="6">
    <source>
        <dbReference type="ARBA" id="ARBA00022807"/>
    </source>
</evidence>
<dbReference type="InterPro" id="IPR022099">
    <property type="entry name" value="DUF3638"/>
</dbReference>
<keyword evidence="4" id="KW-0833">Ubl conjugation pathway</keyword>
<accession>A0A6H0Y4U5</accession>
<protein>
    <recommendedName>
        <fullName evidence="2">ubiquitinyl hydrolase 1</fullName>
        <ecNumber evidence="2">3.4.19.12</ecNumber>
    </recommendedName>
</protein>
<feature type="compositionally biased region" description="Polar residues" evidence="7">
    <location>
        <begin position="1772"/>
        <end position="1785"/>
    </location>
</feature>
<dbReference type="InterPro" id="IPR046541">
    <property type="entry name" value="DUF6606"/>
</dbReference>
<evidence type="ECO:0000259" key="9">
    <source>
        <dbReference type="Pfam" id="PF12359"/>
    </source>
</evidence>
<evidence type="ECO:0000259" key="10">
    <source>
        <dbReference type="Pfam" id="PF20255"/>
    </source>
</evidence>
<evidence type="ECO:0000259" key="8">
    <source>
        <dbReference type="Pfam" id="PF12340"/>
    </source>
</evidence>
<feature type="domain" description="DUF3645" evidence="9">
    <location>
        <begin position="2287"/>
        <end position="2315"/>
    </location>
</feature>
<keyword evidence="12" id="KW-1185">Reference proteome</keyword>
<evidence type="ECO:0000256" key="1">
    <source>
        <dbReference type="ARBA" id="ARBA00000707"/>
    </source>
</evidence>
<comment type="catalytic activity">
    <reaction evidence="1">
        <text>Thiol-dependent hydrolysis of ester, thioester, amide, peptide and isopeptide bonds formed by the C-terminal Gly of ubiquitin (a 76-residue protein attached to proteins as an intracellular targeting signal).</text>
        <dbReference type="EC" id="3.4.19.12"/>
    </reaction>
</comment>
<organism evidence="11 12">
    <name type="scientific">Peltaster fructicola</name>
    <dbReference type="NCBI Taxonomy" id="286661"/>
    <lineage>
        <taxon>Eukaryota</taxon>
        <taxon>Fungi</taxon>
        <taxon>Dikarya</taxon>
        <taxon>Ascomycota</taxon>
        <taxon>Pezizomycotina</taxon>
        <taxon>Dothideomycetes</taxon>
        <taxon>Dothideomycetes incertae sedis</taxon>
        <taxon>Peltaster</taxon>
    </lineage>
</organism>
<proteinExistence type="predicted"/>
<name>A0A6H0Y4U5_9PEZI</name>
<evidence type="ECO:0000256" key="4">
    <source>
        <dbReference type="ARBA" id="ARBA00022786"/>
    </source>
</evidence>
<feature type="compositionally biased region" description="Basic and acidic residues" evidence="7">
    <location>
        <begin position="92"/>
        <end position="101"/>
    </location>
</feature>
<evidence type="ECO:0000313" key="11">
    <source>
        <dbReference type="EMBL" id="QIX01941.1"/>
    </source>
</evidence>
<dbReference type="PANTHER" id="PTHR13367:SF34">
    <property type="match status" value="1"/>
</dbReference>
<evidence type="ECO:0000313" key="12">
    <source>
        <dbReference type="Proteomes" id="UP000503462"/>
    </source>
</evidence>
<sequence length="3032" mass="340660">MLAMQVSEQNAGVIITRSAKHLVFECFELLPGNEDVMGTKGRLIRTVPSVGIAIDADKTYDADFADMVSSTLAKMSCQRVAEMQPKSSKSGVKHDETRDTTDPSAVSGAFFAMLSSLGITSSTSAITKHTREEVRYKSAALPWRRSPMWLLLRVTLQLVIERSDQGTRALYKQIMLGIMAYLLEMAHTNDLSTDMVYIMEAKISRRLWKLGDNNHPAAYVHSTVTRSHQHLAGSWLAIQQRDATVNHIDMSTLIGLDFQADSYVARPELDSYLANLKTRAHNTTGRKFTPMSRLCMFPADDLPVLNFDNVKYTCAEQISILYGFEAWVRNHLSAWTSHNLIESTPRKLHNLMASYYEHAASCYANNPEAISLMVITLFSIWVDCDRCTVYCCPLLAEYTADISLHVFETLLLPTRALMEQLLKIESYLQHRNDQQLRNGLFVVGDRSSFAAVYVDGSEEHNDLLTRINREAHASRSRKEQELRSKQADYARLDQLWSSVGHETREVIVNRNSNYPRVVTKCVRGCKKCHYQRERDAIDIVIFEWPLPTDVAACKTIAFELLVPAHVGHWRDSRAFLTQNVLGGVYPHSQSDTRYCLHSDPHLARHHRPSYTDPWIGLLSDTKPASATHYKHKSLLSATPAQVCVPNGLRYRYFDSSTSTYPIAVTYNEKLQRKCTYNLTSTALNPFIFRPCTQPNGPHPNTVLAQQDTCPPRMSLEEFKDLATIPLGHRIQWCNIASQLLLPSINLKDSDAILIILQCIHQAGPSNGTTPRAAHDVLLTDSTAMEVLASVRASLHRLRGNWESIWAFGLFAAICTRVLALNDNMAAKSLVLLGEIRAITADWVTLLGSKADSAQAHADRTIFIARSVHAALVCMATLDVEDGHLHDLLECTSNVAHLVRMSIVVYEGSQAVSTDEPLCQFLRLRGTRLLCRSSVGIANNFAGLDDAIACIWPNYEPDTESWIVLPGTYGRWLTTRTAGSKDRPAHIVHLDILTGQLLVDGLPLDQPPAEYQKQSLYATLFGKAVVKVMSASVKGFTFGSQKKFAGYEVQLGMSSTGELIVQASNNIETIETLPSSVLEHCYPSHFQEDYVHWYNFTTGNIELRSCDDPWNQSSCWTLASVIDRQWRMCKGNSVLLGLKSKSSTTIARLLRSMTNADDMHLEFDVKAQRLDVDLVKLSLGFRLLPGTSKLRSRDHVSMHVASDQTIGTLTGLVSRLVLEDSKSGRLVLIPQSGVTLNRNNNYTTIQISKGGKNPMHTYSVDKLLGRLRNTGELSSQLWLAYLHALSSSCLPDSLTSMTGTEAALAILKSQLVLSFEHLTTNDINILQCIASLSPARRFYPRNIKAMQTVDWNPNLGMLAQHNQFASHVHAVVQHYRARMIFYPTAVMEYTERDDCDAHLTARDTIRTASFRTPMFGAEEHTDASDRTFRTRCFANAARAGSCATIAALYRNDSNSRPFDALQPDVLWSRFIDSKQVSHGGNHLPNTKPPYSAELLAEGASAKIVVPHFFALLDSFRQRRTELKYAILMWLAALAYSRDADLKLLQVLVLCVRTTGALVVEVSDVSSFDAQLGTTVDRLALENAANTHLKILWDCPEAQLPREAYETTDEYEVRQHKIWIDARTLAAAKLVNITKAIWPMSFTLPDSAHALESHIDIDLVSIDLKRLFEQWHSNLKAWGYLGQISKQITALRPCPTFDLPKLELIASPRSRYSESMVMLTDQHMFTMRDNFDYGRGLEMATALPKLHLSGTMQHDKGQLQTKKTMPVDPDQEHQTSLSTGTFEPATSHSSRRLARLLASMEGCPNAGLEKSYIADLHASVAALSTLQQNRSTLLVTSRELQQHLVECSQHFDHCYKMLVSCVYLPEHGTAIFAMQHGIRLSAALFLSMLTKTRWTSLGQEWKKMLVSFGLAITTLQRAKRLLRLYDCGESLNIELANPGHTNWDPMESPEALLIEIENDILIREVQTSIAKQMLQPTSELNTTVQLNMGQGKSTIIIPIVAIDVANGLQLARVIAGKPQSKQMAHMLRSKLGGLIDRRVYFMPFSRSLQLDSRAIRAVQSMIDECRATGGVMLLQPEHILSFQLMAPESHLNDNHEVGQLLSGVQDCFDNRSRDTVDECDENFSVKFELIYSIGDQKLVDGGVRRWNLIQAVLKLVQDFCLTMAKDLPDDIEVRQGPRGSFPRTRLLSDSAAAKLIELLGEHICYHDRELLSISKQPMPIKKVVSDFLTKSELAGEDIEAVEQSDFWTESTMHDLLLLRGLLARGLLSFVFSSKRWRVQYGTACRSPPTRLAVPYCAKDCPSPRSEFSHPDVIILLTTLSYYYEGLCDNDMFDTFRHLVKSDGANAEYSMWVKDADALPEEFHELQGINLKDKPQCLARIFPALRYNKCTIDYFLGKLVFPREMKEFPYKLSASGWDLAKPKSCLTTGFSGTNDSRHLLPNMIQHADLDETRHTAALVLDHLLQPENTTYLMANPVHKTDAEHLIATVLSLQPPVHVILDVGALIIEWTSLDLAKAWLKAYGDKEAVVFVNEDDDLSIVDRLGHVSSFEASPFATRLSECLIYLDEAHTRGIDLKLPLNYRAAVTLGAHLTKDRLVQACMRMRQLGEGQTVVFCIPEEIQRKIREVTSMSEIDVQSVLIWAMSESCNEYRRHRPLWATQGERYYKQEIEWANSRKDGVTSLNEELSKAFLEPEAQTIADRYQPTARPRSLLQRLERSPNPKIRQIAFKCQDVENHYFSLTSLQEEQERELAPEHEQEVQIQRPPRVEAIQRALSELVRQFAMTGVLQTRHKQFANAFSPAFTALQRTSKGSKFHVSNLNDNHLWVTQDFANTVKLAACSHTDMFERSVQWILTSCADNSNLVQDAVIISPFEANQLYDIVKRSTVTTMHVFRPRCNIGHPSIDDLTFCNITARATPAVMPRKLALRLALFAGQLYFTSYDDYRELCSMLGLSSDLATGGADPDGFMRDRVSGRCGGQSGLTSSPVPFLNFLVSDIRRNGEAITKTHIGRILQGHILSEEEFHVVCKDEEGEKTS</sequence>
<dbReference type="GO" id="GO:0004843">
    <property type="term" value="F:cysteine-type deubiquitinase activity"/>
    <property type="evidence" value="ECO:0007669"/>
    <property type="project" value="UniProtKB-EC"/>
</dbReference>
<evidence type="ECO:0000256" key="3">
    <source>
        <dbReference type="ARBA" id="ARBA00022670"/>
    </source>
</evidence>
<dbReference type="Proteomes" id="UP000503462">
    <property type="component" value="Chromosome 5"/>
</dbReference>
<dbReference type="PANTHER" id="PTHR13367">
    <property type="entry name" value="UBIQUITIN THIOESTERASE"/>
    <property type="match status" value="1"/>
</dbReference>
<feature type="region of interest" description="Disordered" evidence="7">
    <location>
        <begin position="1751"/>
        <end position="1785"/>
    </location>
</feature>
<reference evidence="11 12" key="1">
    <citation type="journal article" date="2016" name="Sci. Rep.">
        <title>Peltaster fructicola genome reveals evolution from an invasive phytopathogen to an ectophytic parasite.</title>
        <authorList>
            <person name="Xu C."/>
            <person name="Chen H."/>
            <person name="Gleason M.L."/>
            <person name="Xu J.R."/>
            <person name="Liu H."/>
            <person name="Zhang R."/>
            <person name="Sun G."/>
        </authorList>
    </citation>
    <scope>NUCLEOTIDE SEQUENCE [LARGE SCALE GENOMIC DNA]</scope>
    <source>
        <strain evidence="11 12">LNHT1506</strain>
    </source>
</reference>
<dbReference type="InterPro" id="IPR022105">
    <property type="entry name" value="DUF3645"/>
</dbReference>
<dbReference type="Pfam" id="PF12359">
    <property type="entry name" value="DUF3645"/>
    <property type="match status" value="1"/>
</dbReference>
<dbReference type="EC" id="3.4.19.12" evidence="2"/>
<dbReference type="GO" id="GO:0006508">
    <property type="term" value="P:proteolysis"/>
    <property type="evidence" value="ECO:0007669"/>
    <property type="project" value="UniProtKB-KW"/>
</dbReference>
<feature type="region of interest" description="Disordered" evidence="7">
    <location>
        <begin position="83"/>
        <end position="104"/>
    </location>
</feature>
<dbReference type="EMBL" id="CP051143">
    <property type="protein sequence ID" value="QIX01941.1"/>
    <property type="molecule type" value="Genomic_DNA"/>
</dbReference>
<dbReference type="Pfam" id="PF20255">
    <property type="entry name" value="DUF6606"/>
    <property type="match status" value="1"/>
</dbReference>
<evidence type="ECO:0000256" key="5">
    <source>
        <dbReference type="ARBA" id="ARBA00022801"/>
    </source>
</evidence>
<feature type="domain" description="DUF3638" evidence="8">
    <location>
        <begin position="1938"/>
        <end position="2160"/>
    </location>
</feature>
<keyword evidence="3" id="KW-0645">Protease</keyword>
<dbReference type="OrthoDB" id="3182339at2759"/>
<gene>
    <name evidence="11" type="ORF">AMS68_007458</name>
</gene>
<keyword evidence="5" id="KW-0378">Hydrolase</keyword>
<feature type="domain" description="DUF6606" evidence="10">
    <location>
        <begin position="1"/>
        <end position="184"/>
    </location>
</feature>
<dbReference type="Pfam" id="PF12340">
    <property type="entry name" value="DUF3638"/>
    <property type="match status" value="1"/>
</dbReference>
<dbReference type="InterPro" id="IPR051346">
    <property type="entry name" value="OTU_Deubiquitinase"/>
</dbReference>
<keyword evidence="6" id="KW-0788">Thiol protease</keyword>
<evidence type="ECO:0000256" key="7">
    <source>
        <dbReference type="SAM" id="MobiDB-lite"/>
    </source>
</evidence>